<feature type="region of interest" description="Disordered" evidence="1">
    <location>
        <begin position="1"/>
        <end position="30"/>
    </location>
</feature>
<feature type="compositionally biased region" description="Polar residues" evidence="1">
    <location>
        <begin position="53"/>
        <end position="74"/>
    </location>
</feature>
<evidence type="ECO:0000313" key="2">
    <source>
        <dbReference type="EMBL" id="KAK3399349.1"/>
    </source>
</evidence>
<gene>
    <name evidence="2" type="ORF">B0T20DRAFT_392358</name>
</gene>
<reference evidence="2" key="1">
    <citation type="journal article" date="2023" name="Mol. Phylogenet. Evol.">
        <title>Genome-scale phylogeny and comparative genomics of the fungal order Sordariales.</title>
        <authorList>
            <person name="Hensen N."/>
            <person name="Bonometti L."/>
            <person name="Westerberg I."/>
            <person name="Brannstrom I.O."/>
            <person name="Guillou S."/>
            <person name="Cros-Aarteil S."/>
            <person name="Calhoun S."/>
            <person name="Haridas S."/>
            <person name="Kuo A."/>
            <person name="Mondo S."/>
            <person name="Pangilinan J."/>
            <person name="Riley R."/>
            <person name="LaButti K."/>
            <person name="Andreopoulos B."/>
            <person name="Lipzen A."/>
            <person name="Chen C."/>
            <person name="Yan M."/>
            <person name="Daum C."/>
            <person name="Ng V."/>
            <person name="Clum A."/>
            <person name="Steindorff A."/>
            <person name="Ohm R.A."/>
            <person name="Martin F."/>
            <person name="Silar P."/>
            <person name="Natvig D.O."/>
            <person name="Lalanne C."/>
            <person name="Gautier V."/>
            <person name="Ament-Velasquez S.L."/>
            <person name="Kruys A."/>
            <person name="Hutchinson M.I."/>
            <person name="Powell A.J."/>
            <person name="Barry K."/>
            <person name="Miller A.N."/>
            <person name="Grigoriev I.V."/>
            <person name="Debuchy R."/>
            <person name="Gladieux P."/>
            <person name="Hiltunen Thoren M."/>
            <person name="Johannesson H."/>
        </authorList>
    </citation>
    <scope>NUCLEOTIDE SEQUENCE</scope>
    <source>
        <strain evidence="2">FGSC 1904</strain>
    </source>
</reference>
<dbReference type="Proteomes" id="UP001281003">
    <property type="component" value="Unassembled WGS sequence"/>
</dbReference>
<dbReference type="EMBL" id="JAUTDP010000005">
    <property type="protein sequence ID" value="KAK3399349.1"/>
    <property type="molecule type" value="Genomic_DNA"/>
</dbReference>
<comment type="caution">
    <text evidence="2">The sequence shown here is derived from an EMBL/GenBank/DDBJ whole genome shotgun (WGS) entry which is preliminary data.</text>
</comment>
<keyword evidence="3" id="KW-1185">Reference proteome</keyword>
<sequence>MPQTNQSTTTRRVRTARSDRQTPTLQRQDATVIYENVNGVDLSIPAEELLGLSNSNHEGQRRTINTPAPASGSHQAAPPRNHSRSYMNSRRIESEPQLPVYTENPGAHEMTMEVTPAEKLPTYEQVQASNGESSNGRPKVIHGEGMFIICIQFHASQVEDFS</sequence>
<accession>A0AAE0PG68</accession>
<reference evidence="2" key="2">
    <citation type="submission" date="2023-07" db="EMBL/GenBank/DDBJ databases">
        <authorList>
            <consortium name="Lawrence Berkeley National Laboratory"/>
            <person name="Haridas S."/>
            <person name="Hensen N."/>
            <person name="Bonometti L."/>
            <person name="Westerberg I."/>
            <person name="Brannstrom I.O."/>
            <person name="Guillou S."/>
            <person name="Cros-Aarteil S."/>
            <person name="Calhoun S."/>
            <person name="Kuo A."/>
            <person name="Mondo S."/>
            <person name="Pangilinan J."/>
            <person name="Riley R."/>
            <person name="LaButti K."/>
            <person name="Andreopoulos B."/>
            <person name="Lipzen A."/>
            <person name="Chen C."/>
            <person name="Yanf M."/>
            <person name="Daum C."/>
            <person name="Ng V."/>
            <person name="Clum A."/>
            <person name="Steindorff A."/>
            <person name="Ohm R."/>
            <person name="Martin F."/>
            <person name="Silar P."/>
            <person name="Natvig D."/>
            <person name="Lalanne C."/>
            <person name="Gautier V."/>
            <person name="Ament-velasquez S.L."/>
            <person name="Kruys A."/>
            <person name="Hutchinson M.I."/>
            <person name="Powell A.J."/>
            <person name="Barry K."/>
            <person name="Miller A.N."/>
            <person name="Grigoriev I.V."/>
            <person name="Debuchy R."/>
            <person name="Gladieux P."/>
            <person name="Thoren M.H."/>
            <person name="Johannesson H."/>
        </authorList>
    </citation>
    <scope>NUCLEOTIDE SEQUENCE</scope>
    <source>
        <strain evidence="2">FGSC 1904</strain>
    </source>
</reference>
<protein>
    <submittedName>
        <fullName evidence="2">Uncharacterized protein</fullName>
    </submittedName>
</protein>
<dbReference type="AlphaFoldDB" id="A0AAE0PG68"/>
<evidence type="ECO:0000256" key="1">
    <source>
        <dbReference type="SAM" id="MobiDB-lite"/>
    </source>
</evidence>
<evidence type="ECO:0000313" key="3">
    <source>
        <dbReference type="Proteomes" id="UP001281003"/>
    </source>
</evidence>
<feature type="region of interest" description="Disordered" evidence="1">
    <location>
        <begin position="53"/>
        <end position="91"/>
    </location>
</feature>
<name>A0AAE0PG68_SORBR</name>
<proteinExistence type="predicted"/>
<organism evidence="2 3">
    <name type="scientific">Sordaria brevicollis</name>
    <dbReference type="NCBI Taxonomy" id="83679"/>
    <lineage>
        <taxon>Eukaryota</taxon>
        <taxon>Fungi</taxon>
        <taxon>Dikarya</taxon>
        <taxon>Ascomycota</taxon>
        <taxon>Pezizomycotina</taxon>
        <taxon>Sordariomycetes</taxon>
        <taxon>Sordariomycetidae</taxon>
        <taxon>Sordariales</taxon>
        <taxon>Sordariaceae</taxon>
        <taxon>Sordaria</taxon>
    </lineage>
</organism>